<comment type="caution">
    <text evidence="2">The sequence shown here is derived from an EMBL/GenBank/DDBJ whole genome shotgun (WGS) entry which is preliminary data.</text>
</comment>
<dbReference type="InterPro" id="IPR037522">
    <property type="entry name" value="HD_GYP_dom"/>
</dbReference>
<evidence type="ECO:0000313" key="2">
    <source>
        <dbReference type="EMBL" id="GAH25791.1"/>
    </source>
</evidence>
<evidence type="ECO:0000259" key="1">
    <source>
        <dbReference type="PROSITE" id="PS51832"/>
    </source>
</evidence>
<dbReference type="EMBL" id="BARU01000029">
    <property type="protein sequence ID" value="GAH25791.1"/>
    <property type="molecule type" value="Genomic_DNA"/>
</dbReference>
<gene>
    <name evidence="2" type="ORF">S03H2_00241</name>
</gene>
<dbReference type="PANTHER" id="PTHR45228">
    <property type="entry name" value="CYCLIC DI-GMP PHOSPHODIESTERASE TM_0186-RELATED"/>
    <property type="match status" value="1"/>
</dbReference>
<accession>X1DXN1</accession>
<dbReference type="PANTHER" id="PTHR45228:SF1">
    <property type="entry name" value="CYCLIC DI-GMP PHOSPHODIESTERASE TM_0186"/>
    <property type="match status" value="1"/>
</dbReference>
<proteinExistence type="predicted"/>
<sequence>MHFILHHHEWWDGTGYPRGLKGEQIPITSRIISIVDAYDVMRKGRPYKRKMSKKEAIVELRRFSGKQFDPELVEIFIDKVLCNEKQTQKVMVRL</sequence>
<dbReference type="InterPro" id="IPR052020">
    <property type="entry name" value="Cyclic_di-GMP/3'3'-cGAMP_PDE"/>
</dbReference>
<dbReference type="AlphaFoldDB" id="X1DXN1"/>
<dbReference type="Gene3D" id="1.10.3210.10">
    <property type="entry name" value="Hypothetical protein af1432"/>
    <property type="match status" value="1"/>
</dbReference>
<protein>
    <recommendedName>
        <fullName evidence="1">HD-GYP domain-containing protein</fullName>
    </recommendedName>
</protein>
<name>X1DXN1_9ZZZZ</name>
<dbReference type="PROSITE" id="PS51832">
    <property type="entry name" value="HD_GYP"/>
    <property type="match status" value="1"/>
</dbReference>
<dbReference type="CDD" id="cd00077">
    <property type="entry name" value="HDc"/>
    <property type="match status" value="1"/>
</dbReference>
<organism evidence="2">
    <name type="scientific">marine sediment metagenome</name>
    <dbReference type="NCBI Taxonomy" id="412755"/>
    <lineage>
        <taxon>unclassified sequences</taxon>
        <taxon>metagenomes</taxon>
        <taxon>ecological metagenomes</taxon>
    </lineage>
</organism>
<dbReference type="SUPFAM" id="SSF109604">
    <property type="entry name" value="HD-domain/PDEase-like"/>
    <property type="match status" value="1"/>
</dbReference>
<dbReference type="InterPro" id="IPR003607">
    <property type="entry name" value="HD/PDEase_dom"/>
</dbReference>
<feature type="domain" description="HD-GYP" evidence="1">
    <location>
        <begin position="1"/>
        <end position="92"/>
    </location>
</feature>
<reference evidence="2" key="1">
    <citation type="journal article" date="2014" name="Front. Microbiol.">
        <title>High frequency of phylogenetically diverse reductive dehalogenase-homologous genes in deep subseafloor sedimentary metagenomes.</title>
        <authorList>
            <person name="Kawai M."/>
            <person name="Futagami T."/>
            <person name="Toyoda A."/>
            <person name="Takaki Y."/>
            <person name="Nishi S."/>
            <person name="Hori S."/>
            <person name="Arai W."/>
            <person name="Tsubouchi T."/>
            <person name="Morono Y."/>
            <person name="Uchiyama I."/>
            <person name="Ito T."/>
            <person name="Fujiyama A."/>
            <person name="Inagaki F."/>
            <person name="Takami H."/>
        </authorList>
    </citation>
    <scope>NUCLEOTIDE SEQUENCE</scope>
    <source>
        <strain evidence="2">Expedition CK06-06</strain>
    </source>
</reference>
<dbReference type="Pfam" id="PF13487">
    <property type="entry name" value="HD_5"/>
    <property type="match status" value="1"/>
</dbReference>